<keyword evidence="7" id="KW-1185">Reference proteome</keyword>
<organism evidence="6 7">
    <name type="scientific">Natronorubrum halalkaliphilum</name>
    <dbReference type="NCBI Taxonomy" id="2691917"/>
    <lineage>
        <taxon>Archaea</taxon>
        <taxon>Methanobacteriati</taxon>
        <taxon>Methanobacteriota</taxon>
        <taxon>Stenosarchaea group</taxon>
        <taxon>Halobacteria</taxon>
        <taxon>Halobacteriales</taxon>
        <taxon>Natrialbaceae</taxon>
        <taxon>Natronorubrum</taxon>
    </lineage>
</organism>
<dbReference type="PANTHER" id="PTHR34667:SF1">
    <property type="entry name" value="D-AMINOACYL-TRNA DEACYLASE"/>
    <property type="match status" value="1"/>
</dbReference>
<dbReference type="OrthoDB" id="9863at2157"/>
<name>A0A6B0VRQ7_9EURY</name>
<feature type="compositionally biased region" description="Basic and acidic residues" evidence="5">
    <location>
        <begin position="439"/>
        <end position="450"/>
    </location>
</feature>
<evidence type="ECO:0000256" key="5">
    <source>
        <dbReference type="SAM" id="MobiDB-lite"/>
    </source>
</evidence>
<evidence type="ECO:0000256" key="3">
    <source>
        <dbReference type="ARBA" id="ARBA00022833"/>
    </source>
</evidence>
<gene>
    <name evidence="4" type="primary">dtdA</name>
    <name evidence="6" type="ORF">GS429_17160</name>
</gene>
<keyword evidence="3 4" id="KW-0862">Zinc</keyword>
<dbReference type="Gene3D" id="3.40.630.50">
    <property type="entry name" value="AF0625-like"/>
    <property type="match status" value="1"/>
</dbReference>
<reference evidence="6 7" key="1">
    <citation type="submission" date="2020-01" db="EMBL/GenBank/DDBJ databases">
        <title>Natronorubrum sp. JWXQ-INN 674 isolated from Inner Mongolia Autonomous Region of China.</title>
        <authorList>
            <person name="Xue Q."/>
        </authorList>
    </citation>
    <scope>NUCLEOTIDE SEQUENCE [LARGE SCALE GENOMIC DNA]</scope>
    <source>
        <strain evidence="6 7">JWXQ-INN-674</strain>
    </source>
</reference>
<evidence type="ECO:0000256" key="1">
    <source>
        <dbReference type="ARBA" id="ARBA00022723"/>
    </source>
</evidence>
<dbReference type="HAMAP" id="MF_00562">
    <property type="entry name" value="Deacylase_DtdA"/>
    <property type="match status" value="1"/>
</dbReference>
<comment type="similarity">
    <text evidence="4">Belongs to the DtdA deacylase family.</text>
</comment>
<comment type="function">
    <text evidence="4">D-aminoacyl-tRNA deacylase with broad substrate specificity. By recycling D-aminoacyl-tRNA to D-amino acids and free tRNA molecules, this enzyme counteracts the toxicity associated with the formation of D-aminoacyl-tRNA entities in vivo.</text>
</comment>
<dbReference type="EC" id="3.1.1.96" evidence="4"/>
<comment type="subunit">
    <text evidence="4">Monomer.</text>
</comment>
<dbReference type="GO" id="GO:0019478">
    <property type="term" value="P:D-amino acid catabolic process"/>
    <property type="evidence" value="ECO:0007669"/>
    <property type="project" value="UniProtKB-UniRule"/>
</dbReference>
<keyword evidence="2 4" id="KW-0378">Hydrolase</keyword>
<dbReference type="AlphaFoldDB" id="A0A6B0VRQ7"/>
<keyword evidence="1 4" id="KW-0479">Metal-binding</keyword>
<evidence type="ECO:0000313" key="6">
    <source>
        <dbReference type="EMBL" id="MXV63757.1"/>
    </source>
</evidence>
<dbReference type="NCBIfam" id="NF011435">
    <property type="entry name" value="PRK14866.1-1"/>
    <property type="match status" value="1"/>
</dbReference>
<dbReference type="GO" id="GO:0051499">
    <property type="term" value="F:D-aminoacyl-tRNA deacylase activity"/>
    <property type="evidence" value="ECO:0007669"/>
    <property type="project" value="UniProtKB-UniRule"/>
</dbReference>
<comment type="catalytic activity">
    <reaction evidence="4">
        <text>glycyl-tRNA(Ala) + H2O = tRNA(Ala) + glycine + H(+)</text>
        <dbReference type="Rhea" id="RHEA:53744"/>
        <dbReference type="Rhea" id="RHEA-COMP:9657"/>
        <dbReference type="Rhea" id="RHEA-COMP:13640"/>
        <dbReference type="ChEBI" id="CHEBI:15377"/>
        <dbReference type="ChEBI" id="CHEBI:15378"/>
        <dbReference type="ChEBI" id="CHEBI:57305"/>
        <dbReference type="ChEBI" id="CHEBI:78442"/>
        <dbReference type="ChEBI" id="CHEBI:78522"/>
        <dbReference type="EC" id="3.1.1.96"/>
    </reaction>
</comment>
<comment type="cofactor">
    <cofactor evidence="4">
        <name>Zn(2+)</name>
        <dbReference type="ChEBI" id="CHEBI:29105"/>
    </cofactor>
    <text evidence="4">Binds 2 Zn(2+) ions per subunit.</text>
</comment>
<comment type="caution">
    <text evidence="6">The sequence shown here is derived from an EMBL/GenBank/DDBJ whole genome shotgun (WGS) entry which is preliminary data.</text>
</comment>
<dbReference type="EMBL" id="WUYX01000060">
    <property type="protein sequence ID" value="MXV63757.1"/>
    <property type="molecule type" value="Genomic_DNA"/>
</dbReference>
<sequence length="450" mass="48466">MTDLAIVESRADRASVHICDQLRELADWEAVDDDSRPASAGGGTVYRTDRAELRSFDDLHLELERPVDAFDGDPDLLVFASRHSGDTGALLTGHFTGNFGPAEFGGDDDAVAEACPNALARLLEAFDEYAPEAYDVGMECTHHGPTDVGCPSLFAELGSGDEQWDDPDGATAVARAILEFRDASPHRPKQVVGFGGNHYAPRFERIVRETSWAVGHIAADWGLEAMGHPTAHREVFEAAFEKSGTEIAVIDGEWPVLETTLEESGYRVVSETWLREVDDQPLDLVDAVESELGTIDDGTRFGDRDERSFAVVDLPTDLVDAAEGIDPERVRAIFDGHTVAFATENGGSRVGSAVAVPGSDPGPDDGAPDARESIISELATVLEEKYETVTVEDDAVVAEQTAFDPELARTTGVPEGPKFGALANGKSVTVDGETISPERVQREQTDRFPI</sequence>
<comment type="catalytic activity">
    <reaction evidence="4">
        <text>a D-aminoacyl-tRNA + H2O = a tRNA + a D-alpha-amino acid + H(+)</text>
        <dbReference type="Rhea" id="RHEA:13953"/>
        <dbReference type="Rhea" id="RHEA-COMP:10123"/>
        <dbReference type="Rhea" id="RHEA-COMP:10124"/>
        <dbReference type="ChEBI" id="CHEBI:15377"/>
        <dbReference type="ChEBI" id="CHEBI:15378"/>
        <dbReference type="ChEBI" id="CHEBI:59871"/>
        <dbReference type="ChEBI" id="CHEBI:78442"/>
        <dbReference type="ChEBI" id="CHEBI:79333"/>
        <dbReference type="EC" id="3.1.1.96"/>
    </reaction>
</comment>
<dbReference type="InterPro" id="IPR007508">
    <property type="entry name" value="DtdA"/>
</dbReference>
<dbReference type="SUPFAM" id="SSF142535">
    <property type="entry name" value="AF0625-like"/>
    <property type="match status" value="1"/>
</dbReference>
<dbReference type="GO" id="GO:0008270">
    <property type="term" value="F:zinc ion binding"/>
    <property type="evidence" value="ECO:0007669"/>
    <property type="project" value="UniProtKB-UniRule"/>
</dbReference>
<accession>A0A6B0VRQ7</accession>
<protein>
    <recommendedName>
        <fullName evidence="4">D-aminoacyl-tRNA deacylase</fullName>
        <ecNumber evidence="4">3.1.1.96</ecNumber>
    </recommendedName>
</protein>
<evidence type="ECO:0000256" key="4">
    <source>
        <dbReference type="HAMAP-Rule" id="MF_00562"/>
    </source>
</evidence>
<dbReference type="Proteomes" id="UP000434101">
    <property type="component" value="Unassembled WGS sequence"/>
</dbReference>
<dbReference type="RefSeq" id="WP_160066611.1">
    <property type="nucleotide sequence ID" value="NZ_WUYX01000060.1"/>
</dbReference>
<evidence type="ECO:0000313" key="7">
    <source>
        <dbReference type="Proteomes" id="UP000434101"/>
    </source>
</evidence>
<dbReference type="InterPro" id="IPR018033">
    <property type="entry name" value="Deacylase_DtdA_archaea"/>
</dbReference>
<proteinExistence type="inferred from homology"/>
<dbReference type="PANTHER" id="PTHR34667">
    <property type="entry name" value="D-AMINOACYL-TRNA DEACYLASE"/>
    <property type="match status" value="1"/>
</dbReference>
<feature type="region of interest" description="Disordered" evidence="5">
    <location>
        <begin position="431"/>
        <end position="450"/>
    </location>
</feature>
<dbReference type="Pfam" id="PF04414">
    <property type="entry name" value="tRNA_deacylase"/>
    <property type="match status" value="1"/>
</dbReference>
<dbReference type="Gene3D" id="3.40.50.10700">
    <property type="entry name" value="AF0625-like"/>
    <property type="match status" value="1"/>
</dbReference>
<evidence type="ECO:0000256" key="2">
    <source>
        <dbReference type="ARBA" id="ARBA00022801"/>
    </source>
</evidence>